<dbReference type="Proteomes" id="UP000193309">
    <property type="component" value="Unassembled WGS sequence"/>
</dbReference>
<evidence type="ECO:0000256" key="11">
    <source>
        <dbReference type="ARBA" id="ARBA00048138"/>
    </source>
</evidence>
<evidence type="ECO:0000256" key="4">
    <source>
        <dbReference type="ARBA" id="ARBA00012640"/>
    </source>
</evidence>
<dbReference type="InterPro" id="IPR050582">
    <property type="entry name" value="HAD-like_SerB"/>
</dbReference>
<evidence type="ECO:0000313" key="16">
    <source>
        <dbReference type="EMBL" id="SMG05619.1"/>
    </source>
</evidence>
<organism evidence="16 17">
    <name type="scientific">Corynebacterium pollutisoli</name>
    <dbReference type="NCBI Taxonomy" id="1610489"/>
    <lineage>
        <taxon>Bacteria</taxon>
        <taxon>Bacillati</taxon>
        <taxon>Actinomycetota</taxon>
        <taxon>Actinomycetes</taxon>
        <taxon>Mycobacteriales</taxon>
        <taxon>Corynebacteriaceae</taxon>
        <taxon>Corynebacterium</taxon>
    </lineage>
</organism>
<evidence type="ECO:0000256" key="5">
    <source>
        <dbReference type="ARBA" id="ARBA00022605"/>
    </source>
</evidence>
<keyword evidence="17" id="KW-1185">Reference proteome</keyword>
<accession>A0A1X7HW38</accession>
<evidence type="ECO:0000256" key="2">
    <source>
        <dbReference type="ARBA" id="ARBA00005135"/>
    </source>
</evidence>
<dbReference type="Pfam" id="PF12710">
    <property type="entry name" value="HAD"/>
    <property type="match status" value="1"/>
</dbReference>
<dbReference type="SFLD" id="SFLDF00029">
    <property type="entry name" value="phosphoserine_phosphatase"/>
    <property type="match status" value="1"/>
</dbReference>
<keyword evidence="9" id="KW-0718">Serine biosynthesis</keyword>
<dbReference type="FunFam" id="3.40.50.1000:FF:000041">
    <property type="entry name" value="Phosphoserine phosphatase SerB"/>
    <property type="match status" value="1"/>
</dbReference>
<feature type="active site" description="Nucleophile" evidence="13">
    <location>
        <position position="216"/>
    </location>
</feature>
<comment type="catalytic activity">
    <reaction evidence="11">
        <text>O-phospho-L-serine + H2O = L-serine + phosphate</text>
        <dbReference type="Rhea" id="RHEA:21208"/>
        <dbReference type="ChEBI" id="CHEBI:15377"/>
        <dbReference type="ChEBI" id="CHEBI:33384"/>
        <dbReference type="ChEBI" id="CHEBI:43474"/>
        <dbReference type="ChEBI" id="CHEBI:57524"/>
        <dbReference type="EC" id="3.1.3.3"/>
    </reaction>
</comment>
<dbReference type="InterPro" id="IPR045865">
    <property type="entry name" value="ACT-like_dom_sf"/>
</dbReference>
<name>A0A1X7HW38_9CORY</name>
<comment type="catalytic activity">
    <reaction evidence="12">
        <text>O-phospho-D-serine + H2O = D-serine + phosphate</text>
        <dbReference type="Rhea" id="RHEA:24873"/>
        <dbReference type="ChEBI" id="CHEBI:15377"/>
        <dbReference type="ChEBI" id="CHEBI:35247"/>
        <dbReference type="ChEBI" id="CHEBI:43474"/>
        <dbReference type="ChEBI" id="CHEBI:58680"/>
        <dbReference type="EC" id="3.1.3.3"/>
    </reaction>
</comment>
<dbReference type="SUPFAM" id="SSF56784">
    <property type="entry name" value="HAD-like"/>
    <property type="match status" value="1"/>
</dbReference>
<dbReference type="GO" id="GO:0006564">
    <property type="term" value="P:L-serine biosynthetic process"/>
    <property type="evidence" value="ECO:0007669"/>
    <property type="project" value="UniProtKB-KW"/>
</dbReference>
<sequence>MKELIPVADLDQNPVSDENDENTGTLQVGLQPGLESAVITLTGRDRPGVTAAFFRVLSAHNVQLLDVEQSQFRGYLNLAAYVGVDPARVERLREGLDETLRGHGQSVSLDLASDALSSSPRSTHVAVVLGNPVTAKDVSSIGQTLANYGANIDRIRGIADYPITGLEIMITIANPEPGGGMAMRKALAELTTELGVDIAIERAGLLRRSKRLVCFDCDSTLITGEVIEMLAAHAGKEAEVAEVTERAMRGELDFEESLRERVATLKGLDASVIDAVAADIVLTPGARTTIRTLHKMGYRTAVVSGGFIQVLEDMAADLELDYVRANTLEIVDGKLTGRVIGDIVDRARKAELLREFAADSGLQMYQTVAVGDGANDIDMLSAAGLGIAFNAKPALREIADTSVNHPFLDEVLHILGVPREEIDESDLEDGTYRRVPLEATAR</sequence>
<dbReference type="InterPro" id="IPR036412">
    <property type="entry name" value="HAD-like_sf"/>
</dbReference>
<dbReference type="GO" id="GO:0005737">
    <property type="term" value="C:cytoplasm"/>
    <property type="evidence" value="ECO:0007669"/>
    <property type="project" value="TreeGrafter"/>
</dbReference>
<dbReference type="InterPro" id="IPR004469">
    <property type="entry name" value="PSP"/>
</dbReference>
<evidence type="ECO:0000256" key="10">
    <source>
        <dbReference type="ARBA" id="ARBA00031693"/>
    </source>
</evidence>
<dbReference type="Gene3D" id="3.40.50.1000">
    <property type="entry name" value="HAD superfamily/HAD-like"/>
    <property type="match status" value="1"/>
</dbReference>
<dbReference type="Pfam" id="PF13740">
    <property type="entry name" value="ACT_6"/>
    <property type="match status" value="1"/>
</dbReference>
<dbReference type="PROSITE" id="PS51671">
    <property type="entry name" value="ACT"/>
    <property type="match status" value="1"/>
</dbReference>
<keyword evidence="5" id="KW-0028">Amino-acid biosynthesis</keyword>
<feature type="active site" description="Proton donor" evidence="13">
    <location>
        <position position="218"/>
    </location>
</feature>
<keyword evidence="7" id="KW-0378">Hydrolase</keyword>
<dbReference type="Pfam" id="PF21086">
    <property type="entry name" value="ACT_PSP_2"/>
    <property type="match status" value="1"/>
</dbReference>
<gene>
    <name evidence="16" type="ORF">SAMN06295981_0021</name>
</gene>
<dbReference type="CDD" id="cd04870">
    <property type="entry name" value="ACT_PSP_1"/>
    <property type="match status" value="1"/>
</dbReference>
<dbReference type="PANTHER" id="PTHR43344:SF2">
    <property type="entry name" value="PHOSPHOSERINE PHOSPHATASE"/>
    <property type="match status" value="1"/>
</dbReference>
<dbReference type="EC" id="3.1.3.3" evidence="4"/>
<dbReference type="AlphaFoldDB" id="A0A1X7HW38"/>
<evidence type="ECO:0000256" key="13">
    <source>
        <dbReference type="PIRSR" id="PIRSR604469-1"/>
    </source>
</evidence>
<evidence type="ECO:0000259" key="15">
    <source>
        <dbReference type="PROSITE" id="PS51671"/>
    </source>
</evidence>
<dbReference type="SFLD" id="SFLDS00003">
    <property type="entry name" value="Haloacid_Dehalogenase"/>
    <property type="match status" value="1"/>
</dbReference>
<dbReference type="NCBIfam" id="TIGR00338">
    <property type="entry name" value="serB"/>
    <property type="match status" value="1"/>
</dbReference>
<comment type="cofactor">
    <cofactor evidence="1">
        <name>Mg(2+)</name>
        <dbReference type="ChEBI" id="CHEBI:18420"/>
    </cofactor>
</comment>
<dbReference type="UniPathway" id="UPA00135">
    <property type="reaction ID" value="UER00198"/>
</dbReference>
<evidence type="ECO:0000313" key="17">
    <source>
        <dbReference type="Proteomes" id="UP000193309"/>
    </source>
</evidence>
<dbReference type="GO" id="GO:0000287">
    <property type="term" value="F:magnesium ion binding"/>
    <property type="evidence" value="ECO:0007669"/>
    <property type="project" value="TreeGrafter"/>
</dbReference>
<evidence type="ECO:0000256" key="8">
    <source>
        <dbReference type="ARBA" id="ARBA00022842"/>
    </source>
</evidence>
<keyword evidence="8" id="KW-0460">Magnesium</keyword>
<evidence type="ECO:0000256" key="6">
    <source>
        <dbReference type="ARBA" id="ARBA00022723"/>
    </source>
</evidence>
<evidence type="ECO:0000256" key="3">
    <source>
        <dbReference type="ARBA" id="ARBA00009184"/>
    </source>
</evidence>
<dbReference type="NCBIfam" id="TIGR01488">
    <property type="entry name" value="HAD-SF-IB"/>
    <property type="match status" value="1"/>
</dbReference>
<evidence type="ECO:0000256" key="1">
    <source>
        <dbReference type="ARBA" id="ARBA00001946"/>
    </source>
</evidence>
<evidence type="ECO:0000256" key="9">
    <source>
        <dbReference type="ARBA" id="ARBA00023299"/>
    </source>
</evidence>
<dbReference type="CDD" id="cd07500">
    <property type="entry name" value="HAD_PSP"/>
    <property type="match status" value="1"/>
</dbReference>
<feature type="domain" description="ACT" evidence="15">
    <location>
        <begin position="38"/>
        <end position="114"/>
    </location>
</feature>
<dbReference type="EMBL" id="FXAR01000001">
    <property type="protein sequence ID" value="SMG05619.1"/>
    <property type="molecule type" value="Genomic_DNA"/>
</dbReference>
<evidence type="ECO:0000256" key="12">
    <source>
        <dbReference type="ARBA" id="ARBA00048523"/>
    </source>
</evidence>
<dbReference type="SFLD" id="SFLDG01136">
    <property type="entry name" value="C1.6:_Phosphoserine_Phosphatas"/>
    <property type="match status" value="1"/>
</dbReference>
<dbReference type="InterPro" id="IPR049148">
    <property type="entry name" value="PSP_ACT"/>
</dbReference>
<dbReference type="OrthoDB" id="9792539at2"/>
<comment type="pathway">
    <text evidence="2">Amino-acid biosynthesis; L-serine biosynthesis; L-serine from 3-phospho-D-glycerate: step 3/3.</text>
</comment>
<comment type="similarity">
    <text evidence="3">Belongs to the HAD-like hydrolase superfamily. SerB family.</text>
</comment>
<feature type="region of interest" description="Disordered" evidence="14">
    <location>
        <begin position="1"/>
        <end position="26"/>
    </location>
</feature>
<dbReference type="SFLD" id="SFLDG01137">
    <property type="entry name" value="C1.6.1:_Phosphoserine_Phosphat"/>
    <property type="match status" value="1"/>
</dbReference>
<protein>
    <recommendedName>
        <fullName evidence="4">phosphoserine phosphatase</fullName>
        <ecNumber evidence="4">3.1.3.3</ecNumber>
    </recommendedName>
    <alternativeName>
        <fullName evidence="10">O-phosphoserine phosphohydrolase</fullName>
    </alternativeName>
</protein>
<dbReference type="STRING" id="1610489.SAMN06295981_0021"/>
<dbReference type="Gene3D" id="3.30.70.260">
    <property type="match status" value="2"/>
</dbReference>
<dbReference type="InterPro" id="IPR002912">
    <property type="entry name" value="ACT_dom"/>
</dbReference>
<proteinExistence type="inferred from homology"/>
<dbReference type="GO" id="GO:0036424">
    <property type="term" value="F:L-phosphoserine phosphatase activity"/>
    <property type="evidence" value="ECO:0007669"/>
    <property type="project" value="InterPro"/>
</dbReference>
<reference evidence="17" key="1">
    <citation type="submission" date="2017-04" db="EMBL/GenBank/DDBJ databases">
        <authorList>
            <person name="Varghese N."/>
            <person name="Submissions S."/>
        </authorList>
    </citation>
    <scope>NUCLEOTIDE SEQUENCE [LARGE SCALE GENOMIC DNA]</scope>
    <source>
        <strain evidence="17">VDS</strain>
    </source>
</reference>
<keyword evidence="6" id="KW-0479">Metal-binding</keyword>
<evidence type="ECO:0000256" key="14">
    <source>
        <dbReference type="SAM" id="MobiDB-lite"/>
    </source>
</evidence>
<dbReference type="PANTHER" id="PTHR43344">
    <property type="entry name" value="PHOSPHOSERINE PHOSPHATASE"/>
    <property type="match status" value="1"/>
</dbReference>
<evidence type="ECO:0000256" key="7">
    <source>
        <dbReference type="ARBA" id="ARBA00022801"/>
    </source>
</evidence>
<dbReference type="InterPro" id="IPR023214">
    <property type="entry name" value="HAD_sf"/>
</dbReference>
<dbReference type="SUPFAM" id="SSF55021">
    <property type="entry name" value="ACT-like"/>
    <property type="match status" value="1"/>
</dbReference>